<evidence type="ECO:0000313" key="2">
    <source>
        <dbReference type="EMBL" id="MEW9921332.1"/>
    </source>
</evidence>
<dbReference type="PROSITE" id="PS50208">
    <property type="entry name" value="CASPASE_P20"/>
    <property type="match status" value="1"/>
</dbReference>
<dbReference type="InterPro" id="IPR029030">
    <property type="entry name" value="Caspase-like_dom_sf"/>
</dbReference>
<protein>
    <submittedName>
        <fullName evidence="2">Caspase domain-containing protein</fullName>
    </submittedName>
</protein>
<gene>
    <name evidence="2" type="ORF">AB2B41_17105</name>
</gene>
<organism evidence="2 3">
    <name type="scientific">Sulfitobacter sediminis</name>
    <dbReference type="NCBI Taxonomy" id="3234186"/>
    <lineage>
        <taxon>Bacteria</taxon>
        <taxon>Pseudomonadati</taxon>
        <taxon>Pseudomonadota</taxon>
        <taxon>Alphaproteobacteria</taxon>
        <taxon>Rhodobacterales</taxon>
        <taxon>Roseobacteraceae</taxon>
        <taxon>Sulfitobacter</taxon>
    </lineage>
</organism>
<dbReference type="PANTHER" id="PTHR22576">
    <property type="entry name" value="MUCOSA ASSOCIATED LYMPHOID TISSUE LYMPHOMA TRANSLOCATION PROTEIN 1/PARACASPASE"/>
    <property type="match status" value="1"/>
</dbReference>
<dbReference type="Pfam" id="PF00656">
    <property type="entry name" value="Peptidase_C14"/>
    <property type="match status" value="1"/>
</dbReference>
<dbReference type="RefSeq" id="WP_367879032.1">
    <property type="nucleotide sequence ID" value="NZ_JBFNXX010000014.1"/>
</dbReference>
<evidence type="ECO:0000259" key="1">
    <source>
        <dbReference type="PROSITE" id="PS50208"/>
    </source>
</evidence>
<proteinExistence type="predicted"/>
<dbReference type="Gene3D" id="3.40.50.1460">
    <property type="match status" value="1"/>
</dbReference>
<reference evidence="2 3" key="1">
    <citation type="submission" date="2024-07" db="EMBL/GenBank/DDBJ databases">
        <title>Marimonas sp.nov., isolated from tidal-flat sediment.</title>
        <authorList>
            <person name="Jayan J.N."/>
            <person name="Lee S.S."/>
        </authorList>
    </citation>
    <scope>NUCLEOTIDE SEQUENCE [LARGE SCALE GENOMIC DNA]</scope>
    <source>
        <strain evidence="2 3">MJW-29</strain>
    </source>
</reference>
<dbReference type="EMBL" id="JBFNXX010000014">
    <property type="protein sequence ID" value="MEW9921332.1"/>
    <property type="molecule type" value="Genomic_DNA"/>
</dbReference>
<dbReference type="InterPro" id="IPR011600">
    <property type="entry name" value="Pept_C14_caspase"/>
</dbReference>
<dbReference type="SUPFAM" id="SSF52129">
    <property type="entry name" value="Caspase-like"/>
    <property type="match status" value="1"/>
</dbReference>
<name>A0ABV3RS01_9RHOB</name>
<dbReference type="InterPro" id="IPR052039">
    <property type="entry name" value="Caspase-related_regulators"/>
</dbReference>
<dbReference type="PANTHER" id="PTHR22576:SF37">
    <property type="entry name" value="MUCOSA-ASSOCIATED LYMPHOID TISSUE LYMPHOMA TRANSLOCATION PROTEIN 1"/>
    <property type="match status" value="1"/>
</dbReference>
<dbReference type="InterPro" id="IPR001309">
    <property type="entry name" value="Pept_C14_p20"/>
</dbReference>
<feature type="domain" description="Caspase family p20" evidence="1">
    <location>
        <begin position="38"/>
        <end position="171"/>
    </location>
</feature>
<dbReference type="Proteomes" id="UP001556098">
    <property type="component" value="Unassembled WGS sequence"/>
</dbReference>
<sequence>MRHTASKEQATFGRLMVMLGAIFLAFALLSPAKAQELEPRIALIVGNGAYGAVTPLDNTVPDAELMARTLEEQGFKVTMLIDANQIALNRAIAQFGRDLRDAGKEATGLFYYAGHAVQSFGSNYLLPTDASLTDAADLSLVAVPAQAVLRQMFSAKNKTNIVILDACRNNPFVSIPDLNDNGLAEMNAPTGTFLSYATAPGAVALDGLDGNSPFTKALAREIPKAGVPIEQLFKNVRVDVIEQTGGAQTPWDTSSLTNDFVFKPGEALTEAEIAELQLWDSVKDSTDPVPVVLFMRGYPDSKFIPEARALLEKIINSELGEQNAAAAVNAPQPEPPLAVAVPETPAAPEPQADTTQEQERLIGVAQASGAAEDYEAYLTAFPEGIYAEFAAFELKILKEKAERAAAAAQQAPAEPKAEEVVVAAAPSRAAAAPMGTELTWEMPFTSGGEGLLGKSISELVTLSPLFPPIEGLPEELWKDQSCSNCHQWTKEALCDQGKTYVNAGNNEAVSKQHPYGGGFKMNVRSWAEGGCK</sequence>
<comment type="caution">
    <text evidence="2">The sequence shown here is derived from an EMBL/GenBank/DDBJ whole genome shotgun (WGS) entry which is preliminary data.</text>
</comment>
<keyword evidence="3" id="KW-1185">Reference proteome</keyword>
<accession>A0ABV3RS01</accession>
<evidence type="ECO:0000313" key="3">
    <source>
        <dbReference type="Proteomes" id="UP001556098"/>
    </source>
</evidence>